<dbReference type="AlphaFoldDB" id="A0A0F9ERR5"/>
<dbReference type="EMBL" id="LAZR01035798">
    <property type="protein sequence ID" value="KKL26553.1"/>
    <property type="molecule type" value="Genomic_DNA"/>
</dbReference>
<name>A0A0F9ERR5_9ZZZZ</name>
<gene>
    <name evidence="2" type="ORF">LCGC14_2394130</name>
</gene>
<sequence>RDVWQMVTLGRTARLGPVQGTAYWWDMPERTEGETEESIFKRREAWRSGAPIPLVWRDLPAESTFPASWGRLNDEVISWLRMSWWEAIDMFGTASLGDSLPPTAERYESVIVCIYSNRNWLVYCLMLQNETGVGIGPINIHRQPDKIVRKFQHNLGRSAIRILPGATSGRREDGRFWRSALFAVAPLIKNADRLLTLGGTSIEMDALPMLKRTRFLNPSGDQLATESTIRAGDIYDAWLDPDTGHAEDIAPILSQNGATDVLNMVLLFLERTSTISGAVEALEGGLGPSGMPAWSKNASIETAVGKLKPITEGVVNGDLDSAEMIIKSVVEFGEKIDLFNVDRGQVTLDPEKLKGFAATLKAEYTLKLPTNWRADFDLGMSIIERAAASGAPIDAFFIMERFMGIEQPFLHWQGAIERKALTSPEFTKYLVGKQLELLAIRKEQEQGMTAEEAAMALGEAGVSGAPLQVVSRGVNGAGPSSAPAGGATPQQSQSILG</sequence>
<accession>A0A0F9ERR5</accession>
<feature type="compositionally biased region" description="Low complexity" evidence="1">
    <location>
        <begin position="477"/>
        <end position="487"/>
    </location>
</feature>
<evidence type="ECO:0000313" key="2">
    <source>
        <dbReference type="EMBL" id="KKL26553.1"/>
    </source>
</evidence>
<reference evidence="2" key="1">
    <citation type="journal article" date="2015" name="Nature">
        <title>Complex archaea that bridge the gap between prokaryotes and eukaryotes.</title>
        <authorList>
            <person name="Spang A."/>
            <person name="Saw J.H."/>
            <person name="Jorgensen S.L."/>
            <person name="Zaremba-Niedzwiedzka K."/>
            <person name="Martijn J."/>
            <person name="Lind A.E."/>
            <person name="van Eijk R."/>
            <person name="Schleper C."/>
            <person name="Guy L."/>
            <person name="Ettema T.J."/>
        </authorList>
    </citation>
    <scope>NUCLEOTIDE SEQUENCE</scope>
</reference>
<organism evidence="2">
    <name type="scientific">marine sediment metagenome</name>
    <dbReference type="NCBI Taxonomy" id="412755"/>
    <lineage>
        <taxon>unclassified sequences</taxon>
        <taxon>metagenomes</taxon>
        <taxon>ecological metagenomes</taxon>
    </lineage>
</organism>
<evidence type="ECO:0000256" key="1">
    <source>
        <dbReference type="SAM" id="MobiDB-lite"/>
    </source>
</evidence>
<protein>
    <submittedName>
        <fullName evidence="2">Uncharacterized protein</fullName>
    </submittedName>
</protein>
<feature type="region of interest" description="Disordered" evidence="1">
    <location>
        <begin position="473"/>
        <end position="497"/>
    </location>
</feature>
<proteinExistence type="predicted"/>
<feature type="compositionally biased region" description="Polar residues" evidence="1">
    <location>
        <begin position="488"/>
        <end position="497"/>
    </location>
</feature>
<feature type="non-terminal residue" evidence="2">
    <location>
        <position position="1"/>
    </location>
</feature>
<comment type="caution">
    <text evidence="2">The sequence shown here is derived from an EMBL/GenBank/DDBJ whole genome shotgun (WGS) entry which is preliminary data.</text>
</comment>